<dbReference type="Proteomes" id="UP000815846">
    <property type="component" value="Unassembled WGS sequence"/>
</dbReference>
<evidence type="ECO:0000256" key="8">
    <source>
        <dbReference type="ARBA" id="ARBA00023136"/>
    </source>
</evidence>
<organism evidence="11 12">
    <name type="scientific">Colwellia echini</name>
    <dbReference type="NCBI Taxonomy" id="1982103"/>
    <lineage>
        <taxon>Bacteria</taxon>
        <taxon>Pseudomonadati</taxon>
        <taxon>Pseudomonadota</taxon>
        <taxon>Gammaproteobacteria</taxon>
        <taxon>Alteromonadales</taxon>
        <taxon>Colwelliaceae</taxon>
        <taxon>Colwellia</taxon>
    </lineage>
</organism>
<dbReference type="InterPro" id="IPR002528">
    <property type="entry name" value="MATE_fam"/>
</dbReference>
<feature type="transmembrane region" description="Helical" evidence="10">
    <location>
        <begin position="355"/>
        <end position="377"/>
    </location>
</feature>
<proteinExistence type="predicted"/>
<evidence type="ECO:0000313" key="12">
    <source>
        <dbReference type="Proteomes" id="UP000815846"/>
    </source>
</evidence>
<evidence type="ECO:0000256" key="2">
    <source>
        <dbReference type="ARBA" id="ARBA00022448"/>
    </source>
</evidence>
<dbReference type="NCBIfam" id="TIGR00797">
    <property type="entry name" value="matE"/>
    <property type="match status" value="1"/>
</dbReference>
<feature type="transmembrane region" description="Helical" evidence="10">
    <location>
        <begin position="130"/>
        <end position="148"/>
    </location>
</feature>
<keyword evidence="2" id="KW-0813">Transport</keyword>
<name>A0ABY3MUE3_9GAMM</name>
<sequence>MTIFTPGFLKETVKLAWPISLQSVLVTLLGMIDIIMVSHLGNEAVAAVGIGNRIFFVLLIVITGISTGVGIMSAQYYGASQTVKIKKTIVMAIIFAYLFLLPVIVLNFFSASSILELASSALSVIELGESYLWITVPSLFFLAVILIFEGALRATGQVKLPMLFSILAILLNVILNYWLINGGLGVEPMGVVGAAWATTLARLFHVLILVYCLKKIAHPVFPNKACLTNIYDRKKWFNFIQLTWPLMLSFGVWSLGTFVYQLIYGRIGTIELAVMSMLTPIEGMLIAFFFGFAAACSIIVGQNLGKNNFQAAWKTGVIFSMGGPIITFVLALIIYTFEDVILQPFQSMETLTLQLAAEIFVLIVFGTCLKVYNMTISIGILRAGGDNKYCLIIDTIGMWVVSIPLTFITALYFQWPLFYVVLTAYSEEVCKAFMFTWRMRKKVWLKNLITR</sequence>
<feature type="transmembrane region" description="Helical" evidence="10">
    <location>
        <begin position="389"/>
        <end position="411"/>
    </location>
</feature>
<dbReference type="PIRSF" id="PIRSF006603">
    <property type="entry name" value="DinF"/>
    <property type="match status" value="1"/>
</dbReference>
<keyword evidence="5 10" id="KW-0812">Transmembrane</keyword>
<feature type="transmembrane region" description="Helical" evidence="10">
    <location>
        <begin position="21"/>
        <end position="42"/>
    </location>
</feature>
<keyword evidence="6 10" id="KW-1133">Transmembrane helix</keyword>
<feature type="transmembrane region" description="Helical" evidence="10">
    <location>
        <begin position="242"/>
        <end position="263"/>
    </location>
</feature>
<dbReference type="PANTHER" id="PTHR43298">
    <property type="entry name" value="MULTIDRUG RESISTANCE PROTEIN NORM-RELATED"/>
    <property type="match status" value="1"/>
</dbReference>
<reference evidence="11 12" key="1">
    <citation type="submission" date="2019-08" db="EMBL/GenBank/DDBJ databases">
        <title>Microbe sample from Colwellia echini.</title>
        <authorList>
            <person name="Christiansen L."/>
            <person name="Pathiraja D."/>
            <person name="Schultz-Johansen M."/>
            <person name="Choi I.-G."/>
            <person name="Stougaard P."/>
        </authorList>
    </citation>
    <scope>NUCLEOTIDE SEQUENCE [LARGE SCALE GENOMIC DNA]</scope>
    <source>
        <strain evidence="11 12">A3</strain>
    </source>
</reference>
<evidence type="ECO:0000256" key="4">
    <source>
        <dbReference type="ARBA" id="ARBA00022475"/>
    </source>
</evidence>
<feature type="transmembrane region" description="Helical" evidence="10">
    <location>
        <begin position="192"/>
        <end position="213"/>
    </location>
</feature>
<dbReference type="InterPro" id="IPR048279">
    <property type="entry name" value="MdtK-like"/>
</dbReference>
<evidence type="ECO:0000256" key="6">
    <source>
        <dbReference type="ARBA" id="ARBA00022989"/>
    </source>
</evidence>
<feature type="transmembrane region" description="Helical" evidence="10">
    <location>
        <begin position="417"/>
        <end position="437"/>
    </location>
</feature>
<keyword evidence="4" id="KW-1003">Cell membrane</keyword>
<feature type="transmembrane region" description="Helical" evidence="10">
    <location>
        <begin position="54"/>
        <end position="77"/>
    </location>
</feature>
<keyword evidence="3" id="KW-0050">Antiport</keyword>
<comment type="caution">
    <text evidence="11">The sequence shown here is derived from an EMBL/GenBank/DDBJ whole genome shotgun (WGS) entry which is preliminary data.</text>
</comment>
<evidence type="ECO:0000256" key="5">
    <source>
        <dbReference type="ARBA" id="ARBA00022692"/>
    </source>
</evidence>
<feature type="transmembrane region" description="Helical" evidence="10">
    <location>
        <begin position="160"/>
        <end position="180"/>
    </location>
</feature>
<accession>A0ABY3MUE3</accession>
<evidence type="ECO:0000256" key="3">
    <source>
        <dbReference type="ARBA" id="ARBA00022449"/>
    </source>
</evidence>
<keyword evidence="7" id="KW-0406">Ion transport</keyword>
<evidence type="ECO:0000256" key="10">
    <source>
        <dbReference type="SAM" id="Phobius"/>
    </source>
</evidence>
<dbReference type="RefSeq" id="WP_101343941.1">
    <property type="nucleotide sequence ID" value="NZ_PJAI02000017.1"/>
</dbReference>
<evidence type="ECO:0000256" key="9">
    <source>
        <dbReference type="ARBA" id="ARBA00031636"/>
    </source>
</evidence>
<evidence type="ECO:0000256" key="1">
    <source>
        <dbReference type="ARBA" id="ARBA00004429"/>
    </source>
</evidence>
<dbReference type="PANTHER" id="PTHR43298:SF2">
    <property type="entry name" value="FMN_FAD EXPORTER YEEO-RELATED"/>
    <property type="match status" value="1"/>
</dbReference>
<feature type="transmembrane region" description="Helical" evidence="10">
    <location>
        <begin position="316"/>
        <end position="335"/>
    </location>
</feature>
<dbReference type="Pfam" id="PF01554">
    <property type="entry name" value="MatE"/>
    <property type="match status" value="2"/>
</dbReference>
<dbReference type="InterPro" id="IPR050222">
    <property type="entry name" value="MATE_MdtK"/>
</dbReference>
<evidence type="ECO:0000313" key="11">
    <source>
        <dbReference type="EMBL" id="TYK64838.1"/>
    </source>
</evidence>
<feature type="transmembrane region" description="Helical" evidence="10">
    <location>
        <begin position="283"/>
        <end position="304"/>
    </location>
</feature>
<keyword evidence="12" id="KW-1185">Reference proteome</keyword>
<protein>
    <recommendedName>
        <fullName evidence="9">Multidrug-efflux transporter</fullName>
    </recommendedName>
</protein>
<comment type="subcellular location">
    <subcellularLocation>
        <location evidence="1">Cell inner membrane</location>
        <topology evidence="1">Multi-pass membrane protein</topology>
    </subcellularLocation>
</comment>
<gene>
    <name evidence="11" type="ORF">CWS31_013535</name>
</gene>
<feature type="transmembrane region" description="Helical" evidence="10">
    <location>
        <begin position="89"/>
        <end position="110"/>
    </location>
</feature>
<evidence type="ECO:0000256" key="7">
    <source>
        <dbReference type="ARBA" id="ARBA00023065"/>
    </source>
</evidence>
<keyword evidence="8 10" id="KW-0472">Membrane</keyword>
<dbReference type="EMBL" id="PJAI02000017">
    <property type="protein sequence ID" value="TYK64838.1"/>
    <property type="molecule type" value="Genomic_DNA"/>
</dbReference>